<gene>
    <name evidence="2" type="ORF">CspeluHIS016_0101660</name>
</gene>
<dbReference type="EMBL" id="BTCM01000001">
    <property type="protein sequence ID" value="GMK53580.1"/>
    <property type="molecule type" value="Genomic_DNA"/>
</dbReference>
<dbReference type="AlphaFoldDB" id="A0AAD3TMU6"/>
<name>A0AAD3TMU6_9TREE</name>
<dbReference type="Proteomes" id="UP001222932">
    <property type="component" value="Unassembled WGS sequence"/>
</dbReference>
<dbReference type="InterPro" id="IPR000182">
    <property type="entry name" value="GNAT_dom"/>
</dbReference>
<proteinExistence type="predicted"/>
<dbReference type="PROSITE" id="PS51186">
    <property type="entry name" value="GNAT"/>
    <property type="match status" value="1"/>
</dbReference>
<dbReference type="InterPro" id="IPR016181">
    <property type="entry name" value="Acyl_CoA_acyltransferase"/>
</dbReference>
<dbReference type="SUPFAM" id="SSF55729">
    <property type="entry name" value="Acyl-CoA N-acyltransferases (Nat)"/>
    <property type="match status" value="1"/>
</dbReference>
<dbReference type="PANTHER" id="PTHR42791:SF1">
    <property type="entry name" value="N-ACETYLTRANSFERASE DOMAIN-CONTAINING PROTEIN"/>
    <property type="match status" value="1"/>
</dbReference>
<evidence type="ECO:0000259" key="1">
    <source>
        <dbReference type="PROSITE" id="PS51186"/>
    </source>
</evidence>
<sequence>MEVVKQLTSLEPPAIEGVAKLLASCFDLSDPAYDAIYGDAPDASALLNLYFRTRSYESVRDDTVYVIEAAGLVVAAAVVVSPGPKQKREETPYSDELQRLTPAASAAKMKHYHEVVDELEAEAFGDETHYISFLGVAPWARGKGLGGAIMRHVMTRARADGRLVTLTTTTEENLPMYEKLGFKVVQTAEATLGRTPIGFWAMDNAESEGHL</sequence>
<organism evidence="2 3">
    <name type="scientific">Cutaneotrichosporon spelunceum</name>
    <dbReference type="NCBI Taxonomy" id="1672016"/>
    <lineage>
        <taxon>Eukaryota</taxon>
        <taxon>Fungi</taxon>
        <taxon>Dikarya</taxon>
        <taxon>Basidiomycota</taxon>
        <taxon>Agaricomycotina</taxon>
        <taxon>Tremellomycetes</taxon>
        <taxon>Trichosporonales</taxon>
        <taxon>Trichosporonaceae</taxon>
        <taxon>Cutaneotrichosporon</taxon>
    </lineage>
</organism>
<evidence type="ECO:0000313" key="3">
    <source>
        <dbReference type="Proteomes" id="UP001222932"/>
    </source>
</evidence>
<dbReference type="Pfam" id="PF13508">
    <property type="entry name" value="Acetyltransf_7"/>
    <property type="match status" value="1"/>
</dbReference>
<dbReference type="CDD" id="cd04301">
    <property type="entry name" value="NAT_SF"/>
    <property type="match status" value="1"/>
</dbReference>
<protein>
    <recommendedName>
        <fullName evidence="1">N-acetyltransferase domain-containing protein</fullName>
    </recommendedName>
</protein>
<reference evidence="2" key="2">
    <citation type="submission" date="2023-06" db="EMBL/GenBank/DDBJ databases">
        <authorList>
            <person name="Kobayashi Y."/>
            <person name="Kayamori A."/>
            <person name="Aoki K."/>
            <person name="Shiwa Y."/>
            <person name="Fujita N."/>
            <person name="Sugita T."/>
            <person name="Iwasaki W."/>
            <person name="Tanaka N."/>
            <person name="Takashima M."/>
        </authorList>
    </citation>
    <scope>NUCLEOTIDE SEQUENCE</scope>
    <source>
        <strain evidence="2">HIS016</strain>
    </source>
</reference>
<dbReference type="PANTHER" id="PTHR42791">
    <property type="entry name" value="GNAT FAMILY ACETYLTRANSFERASE"/>
    <property type="match status" value="1"/>
</dbReference>
<evidence type="ECO:0000313" key="2">
    <source>
        <dbReference type="EMBL" id="GMK53580.1"/>
    </source>
</evidence>
<keyword evidence="3" id="KW-1185">Reference proteome</keyword>
<reference evidence="2" key="1">
    <citation type="journal article" date="2023" name="BMC Genomics">
        <title>Chromosome-level genome assemblies of Cutaneotrichosporon spp. (Trichosporonales, Basidiomycota) reveal imbalanced evolution between nucleotide sequences and chromosome synteny.</title>
        <authorList>
            <person name="Kobayashi Y."/>
            <person name="Kayamori A."/>
            <person name="Aoki K."/>
            <person name="Shiwa Y."/>
            <person name="Matsutani M."/>
            <person name="Fujita N."/>
            <person name="Sugita T."/>
            <person name="Iwasaki W."/>
            <person name="Tanaka N."/>
            <person name="Takashima M."/>
        </authorList>
    </citation>
    <scope>NUCLEOTIDE SEQUENCE</scope>
    <source>
        <strain evidence="2">HIS016</strain>
    </source>
</reference>
<feature type="domain" description="N-acetyltransferase" evidence="1">
    <location>
        <begin position="5"/>
        <end position="206"/>
    </location>
</feature>
<dbReference type="InterPro" id="IPR052523">
    <property type="entry name" value="Trichothecene_AcTrans"/>
</dbReference>
<accession>A0AAD3TMU6</accession>
<dbReference type="Gene3D" id="3.40.630.30">
    <property type="match status" value="1"/>
</dbReference>
<comment type="caution">
    <text evidence="2">The sequence shown here is derived from an EMBL/GenBank/DDBJ whole genome shotgun (WGS) entry which is preliminary data.</text>
</comment>
<dbReference type="GO" id="GO:0016747">
    <property type="term" value="F:acyltransferase activity, transferring groups other than amino-acyl groups"/>
    <property type="evidence" value="ECO:0007669"/>
    <property type="project" value="InterPro"/>
</dbReference>